<dbReference type="InterPro" id="IPR002192">
    <property type="entry name" value="PPDK_AMP/ATP-bd"/>
</dbReference>
<dbReference type="InterPro" id="IPR018274">
    <property type="entry name" value="PEP_util_AS"/>
</dbReference>
<dbReference type="GO" id="GO:0016301">
    <property type="term" value="F:kinase activity"/>
    <property type="evidence" value="ECO:0007669"/>
    <property type="project" value="InterPro"/>
</dbReference>
<dbReference type="InterPro" id="IPR013815">
    <property type="entry name" value="ATP_grasp_subdomain_1"/>
</dbReference>
<dbReference type="AlphaFoldDB" id="A0AAV5NX43"/>
<dbReference type="InterPro" id="IPR008279">
    <property type="entry name" value="PEP-util_enz_mobile_dom"/>
</dbReference>
<feature type="domain" description="PEP-utilising enzyme mobile" evidence="1">
    <location>
        <begin position="683"/>
        <end position="753"/>
    </location>
</feature>
<dbReference type="RefSeq" id="WP_224056027.1">
    <property type="nucleotide sequence ID" value="NZ_AP025144.1"/>
</dbReference>
<dbReference type="Gene3D" id="3.50.30.10">
    <property type="entry name" value="Phosphohistidine domain"/>
    <property type="match status" value="1"/>
</dbReference>
<dbReference type="SUPFAM" id="SSF52009">
    <property type="entry name" value="Phosphohistidine domain"/>
    <property type="match status" value="1"/>
</dbReference>
<dbReference type="Proteomes" id="UP001156690">
    <property type="component" value="Unassembled WGS sequence"/>
</dbReference>
<accession>A0AAV5NX43</accession>
<dbReference type="EMBL" id="BSNX01000066">
    <property type="protein sequence ID" value="GLQ74877.1"/>
    <property type="molecule type" value="Genomic_DNA"/>
</dbReference>
<name>A0AAV5NX43_9VIBR</name>
<dbReference type="SUPFAM" id="SSF56059">
    <property type="entry name" value="Glutathione synthetase ATP-binding domain-like"/>
    <property type="match status" value="1"/>
</dbReference>
<evidence type="ECO:0000313" key="3">
    <source>
        <dbReference type="EMBL" id="GLQ74877.1"/>
    </source>
</evidence>
<dbReference type="Pfam" id="PF00391">
    <property type="entry name" value="PEP-utilizers"/>
    <property type="match status" value="1"/>
</dbReference>
<reference evidence="4" key="1">
    <citation type="journal article" date="2019" name="Int. J. Syst. Evol. Microbiol.">
        <title>The Global Catalogue of Microorganisms (GCM) 10K type strain sequencing project: providing services to taxonomists for standard genome sequencing and annotation.</title>
        <authorList>
            <consortium name="The Broad Institute Genomics Platform"/>
            <consortium name="The Broad Institute Genome Sequencing Center for Infectious Disease"/>
            <person name="Wu L."/>
            <person name="Ma J."/>
        </authorList>
    </citation>
    <scope>NUCLEOTIDE SEQUENCE [LARGE SCALE GENOMIC DNA]</scope>
    <source>
        <strain evidence="4">NBRC 15640</strain>
    </source>
</reference>
<evidence type="ECO:0000259" key="2">
    <source>
        <dbReference type="Pfam" id="PF01326"/>
    </source>
</evidence>
<organism evidence="3 4">
    <name type="scientific">Vibrio penaeicida</name>
    <dbReference type="NCBI Taxonomy" id="104609"/>
    <lineage>
        <taxon>Bacteria</taxon>
        <taxon>Pseudomonadati</taxon>
        <taxon>Pseudomonadota</taxon>
        <taxon>Gammaproteobacteria</taxon>
        <taxon>Vibrionales</taxon>
        <taxon>Vibrionaceae</taxon>
        <taxon>Vibrio</taxon>
    </lineage>
</organism>
<dbReference type="InterPro" id="IPR036637">
    <property type="entry name" value="Phosphohistidine_dom_sf"/>
</dbReference>
<dbReference type="GO" id="GO:0005524">
    <property type="term" value="F:ATP binding"/>
    <property type="evidence" value="ECO:0007669"/>
    <property type="project" value="InterPro"/>
</dbReference>
<dbReference type="PROSITE" id="PS00370">
    <property type="entry name" value="PEP_ENZYMES_PHOS_SITE"/>
    <property type="match status" value="1"/>
</dbReference>
<gene>
    <name evidence="3" type="ORF">GCM10007932_42390</name>
</gene>
<dbReference type="Gene3D" id="3.30.470.20">
    <property type="entry name" value="ATP-grasp fold, B domain"/>
    <property type="match status" value="1"/>
</dbReference>
<dbReference type="Pfam" id="PF01326">
    <property type="entry name" value="PPDK_N"/>
    <property type="match status" value="1"/>
</dbReference>
<proteinExistence type="predicted"/>
<keyword evidence="4" id="KW-1185">Reference proteome</keyword>
<sequence>MLINIKEVSPSLRSVGGKFSGLKESLDFGFNVPKTLVVTTESFDEFLKSKNIDEDVDRLYRYLFEDDLASAYRLLPILRSKIESERIPRELLIEIVNFKKNNGIKKLAIRSSADIEDGCNKSWAGQFESHLDIDDDGIENSILACWSSLFSERVVDYSHRNGYTIFPPKMAIVIQEMIPASISGVLFTSDPQTMQSETIIIEYCEGLGEKLVSGNITPEVFKFKKADKDRIESISKVLGVSESEASIFISRIIEHEEISSIARDVEWAVYNGKIYLLQNRAITTISNKLPNKFETNEESWQLHLARNMSVFHNSLMIEGHYMHSVDFGIVSPVRFLSITASGTQTKLYAEEKSLMEYSESVTRNVLSDQCFSFISRTYSEKITVLNNASQNMGNKLTPDSFKKFCDAYRELAAGLSLTIIGGQSIEKIMNDLLVNKYMINESTAKLVIGKLSKIEDKSPYEMAIEELKSIKLKAKINVNDSFFPAEQIDIWVEKFKHISVNFCERPLTNIDAIEIYNNIDTVEPLSLNSVDQILLGEWSNDEELITLAEIIKKLTILNERRKEAFCIASLALQRAFKELALEYKVPTWKDFFRLSYKQMNQVILGDIELINGENNEEIVVYFNKDLVVKRLSKLDLKVIPSVSGFKDVETHNGEKIKGYPVSRGIVIANVKCVNDQNDFYKVKRGDIIVSHMTSVDFCPLFDKVSGIITEEGGMTSHAAVVAREYEIPCVVGVKEAISNFKDGDLIKLCGNTGEISIVHTK</sequence>
<evidence type="ECO:0008006" key="5">
    <source>
        <dbReference type="Google" id="ProtNLM"/>
    </source>
</evidence>
<dbReference type="PANTHER" id="PTHR43615">
    <property type="entry name" value="PHOSPHOENOLPYRUVATE SYNTHASE-RELATED"/>
    <property type="match status" value="1"/>
</dbReference>
<evidence type="ECO:0000313" key="4">
    <source>
        <dbReference type="Proteomes" id="UP001156690"/>
    </source>
</evidence>
<dbReference type="PANTHER" id="PTHR43615:SF1">
    <property type="entry name" value="PPDK_N DOMAIN-CONTAINING PROTEIN"/>
    <property type="match status" value="1"/>
</dbReference>
<dbReference type="Gene3D" id="3.30.1490.20">
    <property type="entry name" value="ATP-grasp fold, A domain"/>
    <property type="match status" value="1"/>
</dbReference>
<protein>
    <recommendedName>
        <fullName evidence="5">Phosphoenolpyruvate synthase</fullName>
    </recommendedName>
</protein>
<feature type="domain" description="Pyruvate phosphate dikinase AMP/ATP-binding" evidence="2">
    <location>
        <begin position="14"/>
        <end position="229"/>
    </location>
</feature>
<dbReference type="InterPro" id="IPR051549">
    <property type="entry name" value="PEP_Utilizing_Enz"/>
</dbReference>
<evidence type="ECO:0000259" key="1">
    <source>
        <dbReference type="Pfam" id="PF00391"/>
    </source>
</evidence>
<comment type="caution">
    <text evidence="3">The sequence shown here is derived from an EMBL/GenBank/DDBJ whole genome shotgun (WGS) entry which is preliminary data.</text>
</comment>